<dbReference type="SUPFAM" id="SSF55103">
    <property type="entry name" value="FAD-linked oxidases, C-terminal domain"/>
    <property type="match status" value="1"/>
</dbReference>
<evidence type="ECO:0000256" key="2">
    <source>
        <dbReference type="ARBA" id="ARBA00022827"/>
    </source>
</evidence>
<name>A0A502DI43_9BURK</name>
<dbReference type="NCBIfam" id="NF008439">
    <property type="entry name" value="PRK11282.1"/>
    <property type="match status" value="1"/>
</dbReference>
<accession>A0A502DI43</accession>
<gene>
    <name evidence="4" type="primary">glcE</name>
    <name evidence="4" type="ORF">EAH82_19520</name>
</gene>
<evidence type="ECO:0000256" key="1">
    <source>
        <dbReference type="ARBA" id="ARBA00022630"/>
    </source>
</evidence>
<dbReference type="OrthoDB" id="9811557at2"/>
<organism evidence="4 5">
    <name type="scientific">Variovorax guangxiensis</name>
    <dbReference type="NCBI Taxonomy" id="1775474"/>
    <lineage>
        <taxon>Bacteria</taxon>
        <taxon>Pseudomonadati</taxon>
        <taxon>Pseudomonadota</taxon>
        <taxon>Betaproteobacteria</taxon>
        <taxon>Burkholderiales</taxon>
        <taxon>Comamonadaceae</taxon>
        <taxon>Variovorax</taxon>
    </lineage>
</organism>
<dbReference type="InterPro" id="IPR016169">
    <property type="entry name" value="FAD-bd_PCMH_sub2"/>
</dbReference>
<evidence type="ECO:0000259" key="3">
    <source>
        <dbReference type="PROSITE" id="PS51387"/>
    </source>
</evidence>
<dbReference type="InterPro" id="IPR036318">
    <property type="entry name" value="FAD-bd_PCMH-like_sf"/>
</dbReference>
<reference evidence="4 5" key="1">
    <citation type="journal article" date="2019" name="Environ. Microbiol.">
        <title>Species interactions and distinct microbial communities in high Arctic permafrost affected cryosols are associated with the CH4 and CO2 gas fluxes.</title>
        <authorList>
            <person name="Altshuler I."/>
            <person name="Hamel J."/>
            <person name="Turney S."/>
            <person name="Magnuson E."/>
            <person name="Levesque R."/>
            <person name="Greer C."/>
            <person name="Whyte L.G."/>
        </authorList>
    </citation>
    <scope>NUCLEOTIDE SEQUENCE [LARGE SCALE GENOMIC DNA]</scope>
    <source>
        <strain evidence="4 5">S06.C</strain>
    </source>
</reference>
<comment type="caution">
    <text evidence="4">The sequence shown here is derived from an EMBL/GenBank/DDBJ whole genome shotgun (WGS) entry which is preliminary data.</text>
</comment>
<dbReference type="EMBL" id="RCZI01000007">
    <property type="protein sequence ID" value="TPG23781.1"/>
    <property type="molecule type" value="Genomic_DNA"/>
</dbReference>
<dbReference type="Pfam" id="PF01565">
    <property type="entry name" value="FAD_binding_4"/>
    <property type="match status" value="1"/>
</dbReference>
<dbReference type="PROSITE" id="PS51387">
    <property type="entry name" value="FAD_PCMH"/>
    <property type="match status" value="1"/>
</dbReference>
<proteinExistence type="predicted"/>
<dbReference type="GO" id="GO:0003824">
    <property type="term" value="F:catalytic activity"/>
    <property type="evidence" value="ECO:0007669"/>
    <property type="project" value="InterPro"/>
</dbReference>
<dbReference type="RefSeq" id="WP_140844849.1">
    <property type="nucleotide sequence ID" value="NZ_RCZI01000007.1"/>
</dbReference>
<dbReference type="InterPro" id="IPR016164">
    <property type="entry name" value="FAD-linked_Oxase-like_C"/>
</dbReference>
<dbReference type="PANTHER" id="PTHR11748">
    <property type="entry name" value="D-LACTATE DEHYDROGENASE"/>
    <property type="match status" value="1"/>
</dbReference>
<evidence type="ECO:0000313" key="4">
    <source>
        <dbReference type="EMBL" id="TPG23781.1"/>
    </source>
</evidence>
<sequence length="367" mass="38772">MDSELHPIIERIRAATADATPLRIRGGGTKDFYGEPPAGELLDTRSLAGIRSYEPSELVVTVRAGTPLAELEAVLAAQGQCLPFEPPHFAEGGTVGGMVAAGLGGPARASVGAVRDYVLGATLVNGRGEVLSFGGQVMKNVAGYDVSRVLAGSLGVLGLITEVSLKVLPVAPAEATLRFECDQAEALELLNGWGGRPLPLNASCWVEDEGVGVLYLRLRGAVAAVEAACAQLGGERRHDVSADWTACRDQRLPWFLDANGEKDLWRLSVPQTAPVLALPGSSLVEWHGGLRWYHAAPAEGARLREAARAVGGHATLFRSADGAAGTLSRFERPAPALLRIHHALQREFDPAAIFNRGRLHRVDAAAS</sequence>
<feature type="domain" description="FAD-binding PCMH-type" evidence="3">
    <location>
        <begin position="1"/>
        <end position="170"/>
    </location>
</feature>
<keyword evidence="1" id="KW-0285">Flavoprotein</keyword>
<dbReference type="InterPro" id="IPR006094">
    <property type="entry name" value="Oxid_FAD_bind_N"/>
</dbReference>
<evidence type="ECO:0000313" key="5">
    <source>
        <dbReference type="Proteomes" id="UP000319212"/>
    </source>
</evidence>
<dbReference type="Proteomes" id="UP000319212">
    <property type="component" value="Unassembled WGS sequence"/>
</dbReference>
<dbReference type="Gene3D" id="3.30.465.10">
    <property type="match status" value="1"/>
</dbReference>
<dbReference type="GO" id="GO:0071949">
    <property type="term" value="F:FAD binding"/>
    <property type="evidence" value="ECO:0007669"/>
    <property type="project" value="InterPro"/>
</dbReference>
<dbReference type="SUPFAM" id="SSF56176">
    <property type="entry name" value="FAD-binding/transporter-associated domain-like"/>
    <property type="match status" value="1"/>
</dbReference>
<dbReference type="InterPro" id="IPR016166">
    <property type="entry name" value="FAD-bd_PCMH"/>
</dbReference>
<keyword evidence="2" id="KW-0274">FAD</keyword>
<dbReference type="AlphaFoldDB" id="A0A502DI43"/>
<dbReference type="PANTHER" id="PTHR11748:SF103">
    <property type="entry name" value="GLYCOLATE OXIDASE SUBUNIT GLCE"/>
    <property type="match status" value="1"/>
</dbReference>
<protein>
    <submittedName>
        <fullName evidence="4">Glycolate oxidase subunit GlcE</fullName>
    </submittedName>
</protein>